<dbReference type="EC" id="3.2.1.-" evidence="7"/>
<keyword evidence="4" id="KW-0325">Glycoprotein</keyword>
<reference evidence="10 11" key="1">
    <citation type="submission" date="2016-02" db="EMBL/GenBank/DDBJ databases">
        <title>Genome analysis of coral dinoflagellate symbionts highlights evolutionary adaptations to a symbiotic lifestyle.</title>
        <authorList>
            <person name="Aranda M."/>
            <person name="Li Y."/>
            <person name="Liew Y.J."/>
            <person name="Baumgarten S."/>
            <person name="Simakov O."/>
            <person name="Wilson M."/>
            <person name="Piel J."/>
            <person name="Ashoor H."/>
            <person name="Bougouffa S."/>
            <person name="Bajic V.B."/>
            <person name="Ryu T."/>
            <person name="Ravasi T."/>
            <person name="Bayer T."/>
            <person name="Micklem G."/>
            <person name="Kim H."/>
            <person name="Bhak J."/>
            <person name="Lajeunesse T.C."/>
            <person name="Voolstra C.R."/>
        </authorList>
    </citation>
    <scope>NUCLEOTIDE SEQUENCE [LARGE SCALE GENOMIC DNA]</scope>
    <source>
        <strain evidence="10 11">CCMP2467</strain>
    </source>
</reference>
<dbReference type="InterPro" id="IPR001382">
    <property type="entry name" value="Glyco_hydro_47"/>
</dbReference>
<dbReference type="GO" id="GO:0005975">
    <property type="term" value="P:carbohydrate metabolic process"/>
    <property type="evidence" value="ECO:0007669"/>
    <property type="project" value="InterPro"/>
</dbReference>
<evidence type="ECO:0000313" key="11">
    <source>
        <dbReference type="Proteomes" id="UP000186817"/>
    </source>
</evidence>
<feature type="region of interest" description="Disordered" evidence="8">
    <location>
        <begin position="162"/>
        <end position="181"/>
    </location>
</feature>
<dbReference type="InterPro" id="IPR001841">
    <property type="entry name" value="Znf_RING"/>
</dbReference>
<dbReference type="PANTHER" id="PTHR45679">
    <property type="entry name" value="ER DEGRADATION-ENHANCING ALPHA-MANNOSIDASE-LIKE PROTEIN 2"/>
    <property type="match status" value="1"/>
</dbReference>
<dbReference type="PROSITE" id="PS50089">
    <property type="entry name" value="ZF_RING_2"/>
    <property type="match status" value="1"/>
</dbReference>
<comment type="subcellular location">
    <subcellularLocation>
        <location evidence="1">Endoplasmic reticulum</location>
    </subcellularLocation>
</comment>
<evidence type="ECO:0000256" key="7">
    <source>
        <dbReference type="RuleBase" id="RU361193"/>
    </source>
</evidence>
<evidence type="ECO:0000313" key="10">
    <source>
        <dbReference type="EMBL" id="OLP87803.1"/>
    </source>
</evidence>
<dbReference type="GO" id="GO:0005509">
    <property type="term" value="F:calcium ion binding"/>
    <property type="evidence" value="ECO:0007669"/>
    <property type="project" value="InterPro"/>
</dbReference>
<dbReference type="Gene3D" id="1.50.10.10">
    <property type="match status" value="1"/>
</dbReference>
<accession>A0A1Q9CXZ1</accession>
<evidence type="ECO:0000256" key="6">
    <source>
        <dbReference type="PROSITE-ProRule" id="PRU00175"/>
    </source>
</evidence>
<feature type="compositionally biased region" description="Polar residues" evidence="8">
    <location>
        <begin position="821"/>
        <end position="839"/>
    </location>
</feature>
<dbReference type="GO" id="GO:0004571">
    <property type="term" value="F:mannosyl-oligosaccharide 1,2-alpha-mannosidase activity"/>
    <property type="evidence" value="ECO:0007669"/>
    <property type="project" value="InterPro"/>
</dbReference>
<dbReference type="SUPFAM" id="SSF48225">
    <property type="entry name" value="Seven-hairpin glycosidases"/>
    <property type="match status" value="1"/>
</dbReference>
<comment type="caution">
    <text evidence="10">The sequence shown here is derived from an EMBL/GenBank/DDBJ whole genome shotgun (WGS) entry which is preliminary data.</text>
</comment>
<dbReference type="GO" id="GO:1904380">
    <property type="term" value="P:endoplasmic reticulum mannose trimming"/>
    <property type="evidence" value="ECO:0007669"/>
    <property type="project" value="InterPro"/>
</dbReference>
<evidence type="ECO:0000256" key="2">
    <source>
        <dbReference type="ARBA" id="ARBA00007658"/>
    </source>
</evidence>
<keyword evidence="3" id="KW-0256">Endoplasmic reticulum</keyword>
<dbReference type="InterPro" id="IPR012341">
    <property type="entry name" value="6hp_glycosidase-like_sf"/>
</dbReference>
<dbReference type="Gene3D" id="3.30.40.10">
    <property type="entry name" value="Zinc/RING finger domain, C3HC4 (zinc finger)"/>
    <property type="match status" value="1"/>
</dbReference>
<comment type="similarity">
    <text evidence="2 7">Belongs to the glycosyl hydrolase 47 family.</text>
</comment>
<proteinExistence type="inferred from homology"/>
<keyword evidence="6" id="KW-0862">Zinc</keyword>
<keyword evidence="5" id="KW-0479">Metal-binding</keyword>
<keyword evidence="7" id="KW-0378">Hydrolase</keyword>
<organism evidence="10 11">
    <name type="scientific">Symbiodinium microadriaticum</name>
    <name type="common">Dinoflagellate</name>
    <name type="synonym">Zooxanthella microadriatica</name>
    <dbReference type="NCBI Taxonomy" id="2951"/>
    <lineage>
        <taxon>Eukaryota</taxon>
        <taxon>Sar</taxon>
        <taxon>Alveolata</taxon>
        <taxon>Dinophyceae</taxon>
        <taxon>Suessiales</taxon>
        <taxon>Symbiodiniaceae</taxon>
        <taxon>Symbiodinium</taxon>
    </lineage>
</organism>
<evidence type="ECO:0000256" key="3">
    <source>
        <dbReference type="ARBA" id="ARBA00022824"/>
    </source>
</evidence>
<dbReference type="EMBL" id="LSRX01000842">
    <property type="protein sequence ID" value="OLP87803.1"/>
    <property type="molecule type" value="Genomic_DNA"/>
</dbReference>
<keyword evidence="7" id="KW-0326">Glycosidase</keyword>
<evidence type="ECO:0000256" key="1">
    <source>
        <dbReference type="ARBA" id="ARBA00004240"/>
    </source>
</evidence>
<dbReference type="OrthoDB" id="420063at2759"/>
<dbReference type="InterPro" id="IPR036026">
    <property type="entry name" value="Seven-hairpin_glycosidases"/>
</dbReference>
<protein>
    <recommendedName>
        <fullName evidence="7">alpha-1,2-Mannosidase</fullName>
        <ecNumber evidence="7">3.2.1.-</ecNumber>
    </recommendedName>
</protein>
<dbReference type="SUPFAM" id="SSF57850">
    <property type="entry name" value="RING/U-box"/>
    <property type="match status" value="1"/>
</dbReference>
<keyword evidence="5" id="KW-0106">Calcium</keyword>
<dbReference type="InterPro" id="IPR013083">
    <property type="entry name" value="Znf_RING/FYVE/PHD"/>
</dbReference>
<comment type="cofactor">
    <cofactor evidence="5">
        <name>Ca(2+)</name>
        <dbReference type="ChEBI" id="CHEBI:29108"/>
    </cofactor>
</comment>
<keyword evidence="6" id="KW-0863">Zinc-finger</keyword>
<sequence>MSSSTPPDWGDTLHDITPIHVPSSPPSADVPGDVTPGFDAPALAACPVCLEPPATEPDVHETTYPCCGAFTHLGCLVQAARLHGRCPNCRAAIHHLPVSLTLQLVVKSSASPLILPLPRLRHEALPTQKCVITRRGHSLVQTPRNPRSLPMYVLFAAEVRADSPQHRKKPRDPKEGLEGGDSAVTSRTYRWVDIVSLGDMPSLIAEVGKAWVSAEPRQRRAFDRGNRHPFWLLGRLAVRVRASAWSPKRSTALDLGERLLRAFDTPTGMPRSRVNLAKGIPKGSSATVTIAEAGSFLLEFGMLSHLTGEDRFYRAAKRSLLAFWGRRNLLDLVGTSIDVNTGNFVDQQSTTGPGQDSFFEYLLKGYILFHDFELLEIFLSAYASVELYHSFEGFTYNVDMNKGLMANTHLSPLACVWASLQVLVGDVASGLRSVLYWYGLWKKHEALPEVFDTRAESPTQARDSPLRPELIEAIFYLSLALPGDSMIFDMAKNIATAINDQSRVDCGFASVADVTTKRLDDRMDSFFLSETLVYLYLSLAPPEDLANAMPWPVGASIFTTEGHLFPIFPKAADFRLSATTTARSQDLYPASALDSPQPTCEALTPFERVAVQQRCRTKYLLTPSYQMQMNAEASRRCRSQAVQLLVWSAGDFAKPVMHVSGLASSLGRPVPVLPLLHAQLQEDGGETAIKAGDGHGHQPPLQHTLALLRLDLEQSPGRMRDAQDALRPYFSSSPFRFEPLRRLFATREIVAMENLRLQQLAALQAAMISDMKQELARTGDTTDVLTTTKETSNRSTACDSDPDVPSLLNRKMEPMKLATPETLSPRSSAGGSPTISSKTSPAWSCGSMLSCKVSTPPGLEPLEVSAPPGLKNAAFSSPPTPSCLDSDKEADHQKGLIVATTTTLGSSVTQVTWHIANPQAKLRVSCGSALVSPPFAVGGLEGLRLLFSPGERWLVDWKKAAKKTLKKGKKAVDRAPQYGALQLKFAGDFACSEPMTLLFNLAGEQLGPITANPGQSTCFVCELRKDWRLETNGLDGSLTVGVDIVSHGHGGLR</sequence>
<name>A0A1Q9CXZ1_SYMMI</name>
<feature type="binding site" evidence="5">
    <location>
        <position position="560"/>
    </location>
    <ligand>
        <name>Ca(2+)</name>
        <dbReference type="ChEBI" id="CHEBI:29108"/>
    </ligand>
</feature>
<dbReference type="Pfam" id="PF01532">
    <property type="entry name" value="Glyco_hydro_47"/>
    <property type="match status" value="1"/>
</dbReference>
<dbReference type="GO" id="GO:0016020">
    <property type="term" value="C:membrane"/>
    <property type="evidence" value="ECO:0007669"/>
    <property type="project" value="InterPro"/>
</dbReference>
<feature type="domain" description="RING-type" evidence="9">
    <location>
        <begin position="46"/>
        <end position="90"/>
    </location>
</feature>
<dbReference type="GO" id="GO:0008270">
    <property type="term" value="F:zinc ion binding"/>
    <property type="evidence" value="ECO:0007669"/>
    <property type="project" value="UniProtKB-KW"/>
</dbReference>
<feature type="region of interest" description="Disordered" evidence="8">
    <location>
        <begin position="818"/>
        <end position="839"/>
    </location>
</feature>
<dbReference type="InterPro" id="IPR044674">
    <property type="entry name" value="EDEM1/2/3"/>
</dbReference>
<dbReference type="AlphaFoldDB" id="A0A1Q9CXZ1"/>
<keyword evidence="11" id="KW-1185">Reference proteome</keyword>
<dbReference type="Proteomes" id="UP000186817">
    <property type="component" value="Unassembled WGS sequence"/>
</dbReference>
<dbReference type="GO" id="GO:0044322">
    <property type="term" value="C:endoplasmic reticulum quality control compartment"/>
    <property type="evidence" value="ECO:0007669"/>
    <property type="project" value="GOC"/>
</dbReference>
<evidence type="ECO:0000259" key="9">
    <source>
        <dbReference type="PROSITE" id="PS50089"/>
    </source>
</evidence>
<dbReference type="PRINTS" id="PR00747">
    <property type="entry name" value="GLYHDRLASE47"/>
</dbReference>
<gene>
    <name evidence="10" type="primary">EDEM2</name>
    <name evidence="10" type="ORF">AK812_SmicGene30953</name>
</gene>
<evidence type="ECO:0000256" key="4">
    <source>
        <dbReference type="ARBA" id="ARBA00023180"/>
    </source>
</evidence>
<feature type="region of interest" description="Disordered" evidence="8">
    <location>
        <begin position="1"/>
        <end position="34"/>
    </location>
</feature>
<evidence type="ECO:0000256" key="5">
    <source>
        <dbReference type="PIRSR" id="PIRSR601382-2"/>
    </source>
</evidence>
<evidence type="ECO:0000256" key="8">
    <source>
        <dbReference type="SAM" id="MobiDB-lite"/>
    </source>
</evidence>